<gene>
    <name evidence="1" type="ORF">FA95DRAFT_994233</name>
</gene>
<organism evidence="1 2">
    <name type="scientific">Auriscalpium vulgare</name>
    <dbReference type="NCBI Taxonomy" id="40419"/>
    <lineage>
        <taxon>Eukaryota</taxon>
        <taxon>Fungi</taxon>
        <taxon>Dikarya</taxon>
        <taxon>Basidiomycota</taxon>
        <taxon>Agaricomycotina</taxon>
        <taxon>Agaricomycetes</taxon>
        <taxon>Russulales</taxon>
        <taxon>Auriscalpiaceae</taxon>
        <taxon>Auriscalpium</taxon>
    </lineage>
</organism>
<comment type="caution">
    <text evidence="1">The sequence shown here is derived from an EMBL/GenBank/DDBJ whole genome shotgun (WGS) entry which is preliminary data.</text>
</comment>
<accession>A0ACB8R6K2</accession>
<reference evidence="1" key="1">
    <citation type="submission" date="2021-02" db="EMBL/GenBank/DDBJ databases">
        <authorList>
            <consortium name="DOE Joint Genome Institute"/>
            <person name="Ahrendt S."/>
            <person name="Looney B.P."/>
            <person name="Miyauchi S."/>
            <person name="Morin E."/>
            <person name="Drula E."/>
            <person name="Courty P.E."/>
            <person name="Chicoki N."/>
            <person name="Fauchery L."/>
            <person name="Kohler A."/>
            <person name="Kuo A."/>
            <person name="Labutti K."/>
            <person name="Pangilinan J."/>
            <person name="Lipzen A."/>
            <person name="Riley R."/>
            <person name="Andreopoulos W."/>
            <person name="He G."/>
            <person name="Johnson J."/>
            <person name="Barry K.W."/>
            <person name="Grigoriev I.V."/>
            <person name="Nagy L."/>
            <person name="Hibbett D."/>
            <person name="Henrissat B."/>
            <person name="Matheny P.B."/>
            <person name="Labbe J."/>
            <person name="Martin F."/>
        </authorList>
    </citation>
    <scope>NUCLEOTIDE SEQUENCE</scope>
    <source>
        <strain evidence="1">FP105234-sp</strain>
    </source>
</reference>
<dbReference type="Proteomes" id="UP000814033">
    <property type="component" value="Unassembled WGS sequence"/>
</dbReference>
<keyword evidence="2" id="KW-1185">Reference proteome</keyword>
<sequence length="70" mass="7427">MSETVVTVLATANCGVGWCPGRCRRTHSNQRAAPRGFNPSDTSPSTGALKQTVFGNRCVGICLRFSGDIL</sequence>
<proteinExistence type="predicted"/>
<reference evidence="1" key="2">
    <citation type="journal article" date="2022" name="New Phytol.">
        <title>Evolutionary transition to the ectomycorrhizal habit in the genomes of a hyperdiverse lineage of mushroom-forming fungi.</title>
        <authorList>
            <person name="Looney B."/>
            <person name="Miyauchi S."/>
            <person name="Morin E."/>
            <person name="Drula E."/>
            <person name="Courty P.E."/>
            <person name="Kohler A."/>
            <person name="Kuo A."/>
            <person name="LaButti K."/>
            <person name="Pangilinan J."/>
            <person name="Lipzen A."/>
            <person name="Riley R."/>
            <person name="Andreopoulos W."/>
            <person name="He G."/>
            <person name="Johnson J."/>
            <person name="Nolan M."/>
            <person name="Tritt A."/>
            <person name="Barry K.W."/>
            <person name="Grigoriev I.V."/>
            <person name="Nagy L.G."/>
            <person name="Hibbett D."/>
            <person name="Henrissat B."/>
            <person name="Matheny P.B."/>
            <person name="Labbe J."/>
            <person name="Martin F.M."/>
        </authorList>
    </citation>
    <scope>NUCLEOTIDE SEQUENCE</scope>
    <source>
        <strain evidence="1">FP105234-sp</strain>
    </source>
</reference>
<protein>
    <submittedName>
        <fullName evidence="1">Uncharacterized protein</fullName>
    </submittedName>
</protein>
<name>A0ACB8R6K2_9AGAM</name>
<evidence type="ECO:0000313" key="2">
    <source>
        <dbReference type="Proteomes" id="UP000814033"/>
    </source>
</evidence>
<dbReference type="EMBL" id="MU276276">
    <property type="protein sequence ID" value="KAI0039673.1"/>
    <property type="molecule type" value="Genomic_DNA"/>
</dbReference>
<evidence type="ECO:0000313" key="1">
    <source>
        <dbReference type="EMBL" id="KAI0039673.1"/>
    </source>
</evidence>